<comment type="caution">
    <text evidence="2">The sequence shown here is derived from an EMBL/GenBank/DDBJ whole genome shotgun (WGS) entry which is preliminary data.</text>
</comment>
<gene>
    <name evidence="2" type="ORF">BCR44DRAFT_1428738</name>
</gene>
<dbReference type="PANTHER" id="PTHR47345:SF1">
    <property type="entry name" value="CUT9-INTERACTING PROTEIN SCN1"/>
    <property type="match status" value="1"/>
</dbReference>
<feature type="compositionally biased region" description="Low complexity" evidence="1">
    <location>
        <begin position="1"/>
        <end position="19"/>
    </location>
</feature>
<evidence type="ECO:0000313" key="2">
    <source>
        <dbReference type="EMBL" id="ORZ38677.1"/>
    </source>
</evidence>
<proteinExistence type="predicted"/>
<accession>A0A1Y2HVN0</accession>
<dbReference type="SUPFAM" id="SSF51556">
    <property type="entry name" value="Metallo-dependent hydrolases"/>
    <property type="match status" value="1"/>
</dbReference>
<dbReference type="InterPro" id="IPR001130">
    <property type="entry name" value="TatD-like"/>
</dbReference>
<dbReference type="OrthoDB" id="413993at2759"/>
<feature type="region of interest" description="Disordered" evidence="1">
    <location>
        <begin position="1"/>
        <end position="42"/>
    </location>
</feature>
<dbReference type="EMBL" id="MCFL01000008">
    <property type="protein sequence ID" value="ORZ38677.1"/>
    <property type="molecule type" value="Genomic_DNA"/>
</dbReference>
<sequence length="332" mass="36301">MEHSATPSATAHPAHSPSSDPAPPSCNHAAPAATDNDDPTTQLTTITNPLLTLPHLPTLFDVHAHLTDTPTVLPHLATKAHTTGTVALMGTRPSDWLLVLDALATHPRARIVGGLGIHPWFAHTIEDVPDMIAQLEAHLMADPAMFVGEIGVDKAAKNPETGEVYDWDTQEQVFMAQWEVAVRMQRPVSMHCVHAQGWVLRFMKAQADKAKGMDKREVATAKCWPPAVMLHSFNGSHDLIAQLVKLKGIGSRLYFSYSMFVSSRSNKVADRIKATPDGRVLLESDVHRADWVDASMANVLELVAGAKGWDVAETARRAGRENAERWYTSGRE</sequence>
<dbReference type="STRING" id="765915.A0A1Y2HVN0"/>
<dbReference type="AlphaFoldDB" id="A0A1Y2HVN0"/>
<reference evidence="2 3" key="1">
    <citation type="submission" date="2016-07" db="EMBL/GenBank/DDBJ databases">
        <title>Pervasive Adenine N6-methylation of Active Genes in Fungi.</title>
        <authorList>
            <consortium name="DOE Joint Genome Institute"/>
            <person name="Mondo S.J."/>
            <person name="Dannebaum R.O."/>
            <person name="Kuo R.C."/>
            <person name="Labutti K."/>
            <person name="Haridas S."/>
            <person name="Kuo A."/>
            <person name="Salamov A."/>
            <person name="Ahrendt S.R."/>
            <person name="Lipzen A."/>
            <person name="Sullivan W."/>
            <person name="Andreopoulos W.B."/>
            <person name="Clum A."/>
            <person name="Lindquist E."/>
            <person name="Daum C."/>
            <person name="Ramamoorthy G.K."/>
            <person name="Gryganskyi A."/>
            <person name="Culley D."/>
            <person name="Magnuson J.K."/>
            <person name="James T.Y."/>
            <person name="O'Malley M.A."/>
            <person name="Stajich J.E."/>
            <person name="Spatafora J.W."/>
            <person name="Visel A."/>
            <person name="Grigoriev I.V."/>
        </authorList>
    </citation>
    <scope>NUCLEOTIDE SEQUENCE [LARGE SCALE GENOMIC DNA]</scope>
    <source>
        <strain evidence="2 3">PL171</strain>
    </source>
</reference>
<dbReference type="Proteomes" id="UP000193411">
    <property type="component" value="Unassembled WGS sequence"/>
</dbReference>
<evidence type="ECO:0000256" key="1">
    <source>
        <dbReference type="SAM" id="MobiDB-lite"/>
    </source>
</evidence>
<dbReference type="InterPro" id="IPR053044">
    <property type="entry name" value="Metallo-hydrolase/TatD-type"/>
</dbReference>
<dbReference type="Gene3D" id="3.20.20.140">
    <property type="entry name" value="Metal-dependent hydrolases"/>
    <property type="match status" value="1"/>
</dbReference>
<organism evidence="2 3">
    <name type="scientific">Catenaria anguillulae PL171</name>
    <dbReference type="NCBI Taxonomy" id="765915"/>
    <lineage>
        <taxon>Eukaryota</taxon>
        <taxon>Fungi</taxon>
        <taxon>Fungi incertae sedis</taxon>
        <taxon>Blastocladiomycota</taxon>
        <taxon>Blastocladiomycetes</taxon>
        <taxon>Blastocladiales</taxon>
        <taxon>Catenariaceae</taxon>
        <taxon>Catenaria</taxon>
    </lineage>
</organism>
<keyword evidence="3" id="KW-1185">Reference proteome</keyword>
<protein>
    <recommendedName>
        <fullName evidence="4">TatD family</fullName>
    </recommendedName>
</protein>
<dbReference type="GO" id="GO:0016788">
    <property type="term" value="F:hydrolase activity, acting on ester bonds"/>
    <property type="evidence" value="ECO:0007669"/>
    <property type="project" value="InterPro"/>
</dbReference>
<dbReference type="Pfam" id="PF01026">
    <property type="entry name" value="TatD_DNase"/>
    <property type="match status" value="1"/>
</dbReference>
<feature type="compositionally biased region" description="Low complexity" evidence="1">
    <location>
        <begin position="29"/>
        <end position="42"/>
    </location>
</feature>
<dbReference type="InterPro" id="IPR032466">
    <property type="entry name" value="Metal_Hydrolase"/>
</dbReference>
<name>A0A1Y2HVN0_9FUNG</name>
<evidence type="ECO:0000313" key="3">
    <source>
        <dbReference type="Proteomes" id="UP000193411"/>
    </source>
</evidence>
<evidence type="ECO:0008006" key="4">
    <source>
        <dbReference type="Google" id="ProtNLM"/>
    </source>
</evidence>
<dbReference type="PANTHER" id="PTHR47345">
    <property type="entry name" value="CUT9-INTERACTING PROTEIN SCN1"/>
    <property type="match status" value="1"/>
</dbReference>